<proteinExistence type="predicted"/>
<dbReference type="SUPFAM" id="SSF53383">
    <property type="entry name" value="PLP-dependent transferases"/>
    <property type="match status" value="1"/>
</dbReference>
<dbReference type="STRING" id="67267.GCA_000716675_00345"/>
<dbReference type="CDD" id="cd00610">
    <property type="entry name" value="OAT_like"/>
    <property type="match status" value="1"/>
</dbReference>
<evidence type="ECO:0000256" key="2">
    <source>
        <dbReference type="ARBA" id="ARBA00022576"/>
    </source>
</evidence>
<name>A0A1Z1WQW8_9ACTN</name>
<dbReference type="InterPro" id="IPR050103">
    <property type="entry name" value="Class-III_PLP-dep_AT"/>
</dbReference>
<dbReference type="eggNOG" id="COG4992">
    <property type="taxonomic scope" value="Bacteria"/>
</dbReference>
<dbReference type="AlphaFoldDB" id="A0A1Z1WQW8"/>
<gene>
    <name evidence="5" type="ORF">SMD44_08303</name>
</gene>
<evidence type="ECO:0000256" key="1">
    <source>
        <dbReference type="ARBA" id="ARBA00001933"/>
    </source>
</evidence>
<dbReference type="InterPro" id="IPR005814">
    <property type="entry name" value="Aminotrans_3"/>
</dbReference>
<dbReference type="InterPro" id="IPR015422">
    <property type="entry name" value="PyrdxlP-dep_Trfase_small"/>
</dbReference>
<evidence type="ECO:0000256" key="3">
    <source>
        <dbReference type="ARBA" id="ARBA00022679"/>
    </source>
</evidence>
<evidence type="ECO:0000313" key="5">
    <source>
        <dbReference type="EMBL" id="ARX88816.1"/>
    </source>
</evidence>
<evidence type="ECO:0000256" key="4">
    <source>
        <dbReference type="ARBA" id="ARBA00022898"/>
    </source>
</evidence>
<dbReference type="EMBL" id="CP021748">
    <property type="protein sequence ID" value="ARX88816.1"/>
    <property type="molecule type" value="Genomic_DNA"/>
</dbReference>
<dbReference type="GO" id="GO:0042802">
    <property type="term" value="F:identical protein binding"/>
    <property type="evidence" value="ECO:0007669"/>
    <property type="project" value="TreeGrafter"/>
</dbReference>
<keyword evidence="2" id="KW-0032">Aminotransferase</keyword>
<keyword evidence="6" id="KW-1185">Reference proteome</keyword>
<dbReference type="PANTHER" id="PTHR11986:SF79">
    <property type="entry name" value="ACETYLORNITHINE AMINOTRANSFERASE, MITOCHONDRIAL"/>
    <property type="match status" value="1"/>
</dbReference>
<accession>A0A1Z1WQW8</accession>
<evidence type="ECO:0000313" key="6">
    <source>
        <dbReference type="Proteomes" id="UP000195880"/>
    </source>
</evidence>
<reference evidence="5 6" key="1">
    <citation type="submission" date="2017-05" db="EMBL/GenBank/DDBJ databases">
        <title>Streptomyces alboflavus Genome sequencing and assembly.</title>
        <authorList>
            <person name="Wang Y."/>
            <person name="Du B."/>
            <person name="Ding Y."/>
            <person name="Liu H."/>
            <person name="Hou Q."/>
            <person name="Liu K."/>
            <person name="Wang C."/>
            <person name="Yao L."/>
        </authorList>
    </citation>
    <scope>NUCLEOTIDE SEQUENCE [LARGE SCALE GENOMIC DNA]</scope>
    <source>
        <strain evidence="5 6">MDJK44</strain>
    </source>
</reference>
<comment type="cofactor">
    <cofactor evidence="1">
        <name>pyridoxal 5'-phosphate</name>
        <dbReference type="ChEBI" id="CHEBI:597326"/>
    </cofactor>
</comment>
<dbReference type="InterPro" id="IPR015421">
    <property type="entry name" value="PyrdxlP-dep_Trfase_major"/>
</dbReference>
<dbReference type="InterPro" id="IPR015424">
    <property type="entry name" value="PyrdxlP-dep_Trfase"/>
</dbReference>
<keyword evidence="3" id="KW-0808">Transferase</keyword>
<dbReference type="Gene3D" id="3.90.1150.10">
    <property type="entry name" value="Aspartate Aminotransferase, domain 1"/>
    <property type="match status" value="1"/>
</dbReference>
<dbReference type="Gene3D" id="3.40.640.10">
    <property type="entry name" value="Type I PLP-dependent aspartate aminotransferase-like (Major domain)"/>
    <property type="match status" value="1"/>
</dbReference>
<dbReference type="OrthoDB" id="9801834at2"/>
<dbReference type="FunFam" id="3.40.640.10:FF:000004">
    <property type="entry name" value="Acetylornithine aminotransferase"/>
    <property type="match status" value="1"/>
</dbReference>
<protein>
    <submittedName>
        <fullName evidence="5">Uncharacterized protein</fullName>
    </submittedName>
</protein>
<dbReference type="Proteomes" id="UP000195880">
    <property type="component" value="Chromosome"/>
</dbReference>
<dbReference type="GO" id="GO:0008483">
    <property type="term" value="F:transaminase activity"/>
    <property type="evidence" value="ECO:0007669"/>
    <property type="project" value="UniProtKB-KW"/>
</dbReference>
<dbReference type="SUPFAM" id="SSF55961">
    <property type="entry name" value="Bet v1-like"/>
    <property type="match status" value="1"/>
</dbReference>
<dbReference type="KEGG" id="salf:SMD44_08303"/>
<organism evidence="5 6">
    <name type="scientific">Streptomyces alboflavus</name>
    <dbReference type="NCBI Taxonomy" id="67267"/>
    <lineage>
        <taxon>Bacteria</taxon>
        <taxon>Bacillati</taxon>
        <taxon>Actinomycetota</taxon>
        <taxon>Actinomycetes</taxon>
        <taxon>Kitasatosporales</taxon>
        <taxon>Streptomycetaceae</taxon>
        <taxon>Streptomyces</taxon>
    </lineage>
</organism>
<sequence>MRTRRQRLAETKAAHNHPAYAKMAFVMGCGVQGKGTGSRVLDDDEGTPYLALFDQYGNQSFGYSHPRIVAAVRDQLDTGVLNSTKIMFEEVQIRLSERLAEATGQLLPYSYLANGGGETIDNALKLARAATGRPGVISARGCFHGKTFATLSASDRPEHRELLGPFMPHFRQVGFGDLDELAAALDDTVAAVLLEPVQAEAGVIVPPPGYLQEVRRLCTEAGALLVLDEMQTAFGRCGTFFAYEQFGVTPDLVCVGKAFGGGLLPLSAVLGTERVWEVLRVLPSTFGSSLGGNPLSCRVGLESIAIASDEAFLTGVKERARTIDERLSAAAERHPGIVTEHRGLGMMHGLEFTDGATAGLVLGRLLEEGVTSTYSLYHPNVLRVQPPMVISEDDLDHGLSVLEGILAEADAHRTGTPADGPQAAELSPVTRTVRLPHPPGRVLDLLHARPRLLDPFAADTGRAGEGPVAEFAGRLGDDAVVWADRTRLHADGVLLRAEPDWLWRTLERRVTVTDDDGGSRLDVHVAWDTDSGAYEDMLGGRIGFLAGTRLDELITALAAELDAQAHAPGEAQPTTPGRKSADT</sequence>
<dbReference type="GO" id="GO:0030170">
    <property type="term" value="F:pyridoxal phosphate binding"/>
    <property type="evidence" value="ECO:0007669"/>
    <property type="project" value="InterPro"/>
</dbReference>
<keyword evidence="4" id="KW-0663">Pyridoxal phosphate</keyword>
<dbReference type="PANTHER" id="PTHR11986">
    <property type="entry name" value="AMINOTRANSFERASE CLASS III"/>
    <property type="match status" value="1"/>
</dbReference>
<dbReference type="RefSeq" id="WP_087887026.1">
    <property type="nucleotide sequence ID" value="NZ_CP021748.1"/>
</dbReference>
<dbReference type="Pfam" id="PF00202">
    <property type="entry name" value="Aminotran_3"/>
    <property type="match status" value="1"/>
</dbReference>